<name>A0A484HJ64_9BACT</name>
<dbReference type="Pfam" id="PF13489">
    <property type="entry name" value="Methyltransf_23"/>
    <property type="match status" value="1"/>
</dbReference>
<sequence>MTYEKLYSYYQKTNLLPTAAGFSSKDDLEKYEAYRYSFLLNKLSIPPQIFKARDLIEFGPDSGENSLVFAKWGADITLVEPNRNAWHNITEYFSRYELEDRLRSLEKIELENFTPTKKYDFIDAEGFIYTIKPDDLWIKLFNNALKKNGFFIVSYYERYGAVFELILKLIYNSAKNITKSKTKEIAWKLFKKKWLSIPHTRSFDSWVMDVLENPFVRYKYFLDATDLCKKCFENNFTLYSSWPRYQECMDIYWHKKEQDLKKKLKQQIDFIKRSRLSFIFGKKLFVFSKKTDKFQTLLNKFIKLIDKSIDGFDRESINECRDVLKKIENTVNDKSFLLTDSDNVKYLFQITEIIKEILKLLNEGDIKKIIHFCNSNKIFINMWGMPTHFSVFQKNSA</sequence>
<evidence type="ECO:0000313" key="1">
    <source>
        <dbReference type="EMBL" id="VEN74513.1"/>
    </source>
</evidence>
<dbReference type="AlphaFoldDB" id="A0A484HJ64"/>
<dbReference type="EMBL" id="CAACVI010000034">
    <property type="protein sequence ID" value="VEN74513.1"/>
    <property type="molecule type" value="Genomic_DNA"/>
</dbReference>
<evidence type="ECO:0008006" key="2">
    <source>
        <dbReference type="Google" id="ProtNLM"/>
    </source>
</evidence>
<protein>
    <recommendedName>
        <fullName evidence="2">Methyltransferase domain-containing protein</fullName>
    </recommendedName>
</protein>
<reference evidence="1" key="1">
    <citation type="submission" date="2019-01" db="EMBL/GenBank/DDBJ databases">
        <authorList>
            <consortium name="Genoscope - CEA"/>
            <person name="William W."/>
        </authorList>
    </citation>
    <scope>NUCLEOTIDE SEQUENCE</scope>
    <source>
        <strain evidence="1">CR-1</strain>
    </source>
</reference>
<proteinExistence type="predicted"/>
<organism evidence="1">
    <name type="scientific">uncultured Desulfobacteraceae bacterium</name>
    <dbReference type="NCBI Taxonomy" id="218296"/>
    <lineage>
        <taxon>Bacteria</taxon>
        <taxon>Pseudomonadati</taxon>
        <taxon>Thermodesulfobacteriota</taxon>
        <taxon>Desulfobacteria</taxon>
        <taxon>Desulfobacterales</taxon>
        <taxon>Desulfobacteraceae</taxon>
        <taxon>environmental samples</taxon>
    </lineage>
</organism>
<dbReference type="Gene3D" id="3.40.50.150">
    <property type="entry name" value="Vaccinia Virus protein VP39"/>
    <property type="match status" value="1"/>
</dbReference>
<dbReference type="InterPro" id="IPR029063">
    <property type="entry name" value="SAM-dependent_MTases_sf"/>
</dbReference>
<accession>A0A484HJ64</accession>
<dbReference type="SUPFAM" id="SSF53335">
    <property type="entry name" value="S-adenosyl-L-methionine-dependent methyltransferases"/>
    <property type="match status" value="1"/>
</dbReference>
<gene>
    <name evidence="1" type="ORF">EPICR_40095</name>
</gene>